<dbReference type="AlphaFoldDB" id="A0A075H8H7"/>
<dbReference type="EMBL" id="KF900883">
    <property type="protein sequence ID" value="AIF10148.1"/>
    <property type="molecule type" value="Genomic_DNA"/>
</dbReference>
<feature type="domain" description="GINS subunit" evidence="1">
    <location>
        <begin position="89"/>
        <end position="172"/>
    </location>
</feature>
<protein>
    <recommendedName>
        <fullName evidence="1">GINS subunit domain-containing protein</fullName>
    </recommendedName>
</protein>
<name>A0A075H8H7_9ARCH</name>
<organism evidence="2">
    <name type="scientific">uncultured marine thaumarchaeote KM3_43_G12</name>
    <dbReference type="NCBI Taxonomy" id="1456151"/>
    <lineage>
        <taxon>Archaea</taxon>
        <taxon>Nitrososphaerota</taxon>
        <taxon>environmental samples</taxon>
    </lineage>
</organism>
<dbReference type="CDD" id="cd11714">
    <property type="entry name" value="GINS_A_archaea"/>
    <property type="match status" value="1"/>
</dbReference>
<reference evidence="2" key="1">
    <citation type="journal article" date="2014" name="Genome Biol. Evol.">
        <title>Pangenome evidence for extensive interdomain horizontal transfer affecting lineage core and shell genes in uncultured planktonic thaumarchaeota and euryarchaeota.</title>
        <authorList>
            <person name="Deschamps P."/>
            <person name="Zivanovic Y."/>
            <person name="Moreira D."/>
            <person name="Rodriguez-Valera F."/>
            <person name="Lopez-Garcia P."/>
        </authorList>
    </citation>
    <scope>NUCLEOTIDE SEQUENCE</scope>
</reference>
<accession>A0A075H8H7</accession>
<evidence type="ECO:0000313" key="2">
    <source>
        <dbReference type="EMBL" id="AIF10148.1"/>
    </source>
</evidence>
<evidence type="ECO:0000259" key="1">
    <source>
        <dbReference type="Pfam" id="PF05916"/>
    </source>
</evidence>
<dbReference type="Gene3D" id="1.20.58.2050">
    <property type="match status" value="1"/>
</dbReference>
<dbReference type="InterPro" id="IPR021151">
    <property type="entry name" value="GINS_A"/>
</dbReference>
<sequence length="177" mass="20616">MHMHELVRIHSIGYDLKNVKVEFKRELKLDVSGIKIEGKQGEILNVPRWAANVLESEKHVEIQDEDMVVQLKQALEKEKMLGEFDLPTLSVNSIPDPYFYIKLKSYMKRLPEKDGDRIESMLNKLLRTRQSKIIRLADSSKLTAEISKKLSIEEREFYNQVHGISTKFTKTIMGDKK</sequence>
<dbReference type="Pfam" id="PF05916">
    <property type="entry name" value="Sld5"/>
    <property type="match status" value="1"/>
</dbReference>
<proteinExistence type="predicted"/>
<dbReference type="InterPro" id="IPR038437">
    <property type="entry name" value="GINS_Psf3_sf"/>
</dbReference>